<organism evidence="5">
    <name type="scientific">Schaalia odontolytica</name>
    <dbReference type="NCBI Taxonomy" id="1660"/>
    <lineage>
        <taxon>Bacteria</taxon>
        <taxon>Bacillati</taxon>
        <taxon>Actinomycetota</taxon>
        <taxon>Actinomycetes</taxon>
        <taxon>Actinomycetales</taxon>
        <taxon>Actinomycetaceae</taxon>
        <taxon>Schaalia</taxon>
    </lineage>
</organism>
<dbReference type="SMART" id="SM00354">
    <property type="entry name" value="HTH_LACI"/>
    <property type="match status" value="1"/>
</dbReference>
<proteinExistence type="predicted"/>
<dbReference type="CDD" id="cd01392">
    <property type="entry name" value="HTH_LacI"/>
    <property type="match status" value="1"/>
</dbReference>
<reference evidence="5" key="1">
    <citation type="submission" date="2019-11" db="EMBL/GenBank/DDBJ databases">
        <authorList>
            <person name="Feng L."/>
        </authorList>
    </citation>
    <scope>NUCLEOTIDE SEQUENCE</scope>
    <source>
        <strain evidence="5">AodontolyticusLFYP35</strain>
    </source>
</reference>
<dbReference type="AlphaFoldDB" id="A0A6N2TZ92"/>
<evidence type="ECO:0000256" key="3">
    <source>
        <dbReference type="ARBA" id="ARBA00023163"/>
    </source>
</evidence>
<dbReference type="CDD" id="cd06267">
    <property type="entry name" value="PBP1_LacI_sugar_binding-like"/>
    <property type="match status" value="1"/>
</dbReference>
<dbReference type="SUPFAM" id="SSF47413">
    <property type="entry name" value="lambda repressor-like DNA-binding domains"/>
    <property type="match status" value="1"/>
</dbReference>
<dbReference type="GO" id="GO:0003700">
    <property type="term" value="F:DNA-binding transcription factor activity"/>
    <property type="evidence" value="ECO:0007669"/>
    <property type="project" value="TreeGrafter"/>
</dbReference>
<keyword evidence="1" id="KW-0805">Transcription regulation</keyword>
<dbReference type="PANTHER" id="PTHR30146:SF109">
    <property type="entry name" value="HTH-TYPE TRANSCRIPTIONAL REGULATOR GALS"/>
    <property type="match status" value="1"/>
</dbReference>
<name>A0A6N2TZ92_9ACTO</name>
<accession>A0A6N2TZ92</accession>
<evidence type="ECO:0000259" key="4">
    <source>
        <dbReference type="PROSITE" id="PS50932"/>
    </source>
</evidence>
<feature type="domain" description="HTH lacI-type" evidence="4">
    <location>
        <begin position="5"/>
        <end position="61"/>
    </location>
</feature>
<dbReference type="Gene3D" id="3.40.50.2300">
    <property type="match status" value="2"/>
</dbReference>
<keyword evidence="3" id="KW-0804">Transcription</keyword>
<evidence type="ECO:0000256" key="1">
    <source>
        <dbReference type="ARBA" id="ARBA00023015"/>
    </source>
</evidence>
<protein>
    <submittedName>
        <fullName evidence="5">Catabolite control protein A</fullName>
    </submittedName>
</protein>
<dbReference type="InterPro" id="IPR010982">
    <property type="entry name" value="Lambda_DNA-bd_dom_sf"/>
</dbReference>
<dbReference type="PANTHER" id="PTHR30146">
    <property type="entry name" value="LACI-RELATED TRANSCRIPTIONAL REPRESSOR"/>
    <property type="match status" value="1"/>
</dbReference>
<keyword evidence="2" id="KW-0238">DNA-binding</keyword>
<dbReference type="Pfam" id="PF00356">
    <property type="entry name" value="LacI"/>
    <property type="match status" value="1"/>
</dbReference>
<dbReference type="EMBL" id="CACRSM010000003">
    <property type="protein sequence ID" value="VYT10818.1"/>
    <property type="molecule type" value="Genomic_DNA"/>
</dbReference>
<dbReference type="InterPro" id="IPR046335">
    <property type="entry name" value="LacI/GalR-like_sensor"/>
</dbReference>
<dbReference type="SUPFAM" id="SSF53822">
    <property type="entry name" value="Periplasmic binding protein-like I"/>
    <property type="match status" value="1"/>
</dbReference>
<dbReference type="Gene3D" id="1.10.260.40">
    <property type="entry name" value="lambda repressor-like DNA-binding domains"/>
    <property type="match status" value="1"/>
</dbReference>
<dbReference type="GO" id="GO:0000976">
    <property type="term" value="F:transcription cis-regulatory region binding"/>
    <property type="evidence" value="ECO:0007669"/>
    <property type="project" value="TreeGrafter"/>
</dbReference>
<gene>
    <name evidence="5" type="primary">ccpA_2</name>
    <name evidence="5" type="ORF">AOLFYP35_01568</name>
</gene>
<dbReference type="InterPro" id="IPR000843">
    <property type="entry name" value="HTH_LacI"/>
</dbReference>
<evidence type="ECO:0000313" key="5">
    <source>
        <dbReference type="EMBL" id="VYT10818.1"/>
    </source>
</evidence>
<dbReference type="Pfam" id="PF13377">
    <property type="entry name" value="Peripla_BP_3"/>
    <property type="match status" value="1"/>
</dbReference>
<sequence>MASRVRLVDVARNAGVSPTTASLILSGSRADAFASATQKKVHEAARSLGYTRSILGSSLKSGATRTICFFYTPPMDRFVERFQLHASARLEEESLHLVSIPVCIGDEQQIVNALSCGLYDSACLACNPTSAEALMDLLPTPPIPTMIFGTLPPNPSYIGVTIDETAGITQALSGLEKGGAKKIAYLTQRRSAEELENEPRWHAYTKYLKDSHLGIPQVLAYTEGSIPSAFQCATTIFTGRDDLPDAVYCDSDRVAIGAVLAATQCGIAIPDDLQIIGTGASVDGGDLHPALSTIGLDNRDLDSAVTLLSTLSGEEPESTTLTLRWHYMPRGTTH</sequence>
<dbReference type="InterPro" id="IPR028082">
    <property type="entry name" value="Peripla_BP_I"/>
</dbReference>
<dbReference type="PROSITE" id="PS50932">
    <property type="entry name" value="HTH_LACI_2"/>
    <property type="match status" value="1"/>
</dbReference>
<evidence type="ECO:0000256" key="2">
    <source>
        <dbReference type="ARBA" id="ARBA00023125"/>
    </source>
</evidence>